<dbReference type="PANTHER" id="PTHR36038:SF3">
    <property type="entry name" value="OVATE FAMILY PROTEIN"/>
    <property type="match status" value="1"/>
</dbReference>
<accession>A0AAW2W778</accession>
<name>A0AAW2W778_SESRA</name>
<gene>
    <name evidence="2" type="ORF">Sradi_0436200</name>
</gene>
<reference evidence="2" key="2">
    <citation type="journal article" date="2024" name="Plant">
        <title>Genomic evolution and insights into agronomic trait innovations of Sesamum species.</title>
        <authorList>
            <person name="Miao H."/>
            <person name="Wang L."/>
            <person name="Qu L."/>
            <person name="Liu H."/>
            <person name="Sun Y."/>
            <person name="Le M."/>
            <person name="Wang Q."/>
            <person name="Wei S."/>
            <person name="Zheng Y."/>
            <person name="Lin W."/>
            <person name="Duan Y."/>
            <person name="Cao H."/>
            <person name="Xiong S."/>
            <person name="Wang X."/>
            <person name="Wei L."/>
            <person name="Li C."/>
            <person name="Ma Q."/>
            <person name="Ju M."/>
            <person name="Zhao R."/>
            <person name="Li G."/>
            <person name="Mu C."/>
            <person name="Tian Q."/>
            <person name="Mei H."/>
            <person name="Zhang T."/>
            <person name="Gao T."/>
            <person name="Zhang H."/>
        </authorList>
    </citation>
    <scope>NUCLEOTIDE SEQUENCE</scope>
    <source>
        <strain evidence="2">G02</strain>
    </source>
</reference>
<feature type="region of interest" description="Disordered" evidence="1">
    <location>
        <begin position="63"/>
        <end position="127"/>
    </location>
</feature>
<proteinExistence type="predicted"/>
<evidence type="ECO:0000313" key="2">
    <source>
        <dbReference type="EMBL" id="KAL0437283.1"/>
    </source>
</evidence>
<reference evidence="2" key="1">
    <citation type="submission" date="2020-06" db="EMBL/GenBank/DDBJ databases">
        <authorList>
            <person name="Li T."/>
            <person name="Hu X."/>
            <person name="Zhang T."/>
            <person name="Song X."/>
            <person name="Zhang H."/>
            <person name="Dai N."/>
            <person name="Sheng W."/>
            <person name="Hou X."/>
            <person name="Wei L."/>
        </authorList>
    </citation>
    <scope>NUCLEOTIDE SEQUENCE</scope>
    <source>
        <strain evidence="2">G02</strain>
        <tissue evidence="2">Leaf</tissue>
    </source>
</reference>
<evidence type="ECO:0000256" key="1">
    <source>
        <dbReference type="SAM" id="MobiDB-lite"/>
    </source>
</evidence>
<feature type="compositionally biased region" description="Basic and acidic residues" evidence="1">
    <location>
        <begin position="67"/>
        <end position="79"/>
    </location>
</feature>
<dbReference type="EMBL" id="JACGWJ010000002">
    <property type="protein sequence ID" value="KAL0437283.1"/>
    <property type="molecule type" value="Genomic_DNA"/>
</dbReference>
<organism evidence="2">
    <name type="scientific">Sesamum radiatum</name>
    <name type="common">Black benniseed</name>
    <dbReference type="NCBI Taxonomy" id="300843"/>
    <lineage>
        <taxon>Eukaryota</taxon>
        <taxon>Viridiplantae</taxon>
        <taxon>Streptophyta</taxon>
        <taxon>Embryophyta</taxon>
        <taxon>Tracheophyta</taxon>
        <taxon>Spermatophyta</taxon>
        <taxon>Magnoliopsida</taxon>
        <taxon>eudicotyledons</taxon>
        <taxon>Gunneridae</taxon>
        <taxon>Pentapetalae</taxon>
        <taxon>asterids</taxon>
        <taxon>lamiids</taxon>
        <taxon>Lamiales</taxon>
        <taxon>Pedaliaceae</taxon>
        <taxon>Sesamum</taxon>
    </lineage>
</organism>
<sequence>MKRDERPKPVAKATSVGIRGDDVLKVQETKLSCEDVCLLRFLQRDVSRAFFYRTLNLKRFGGFQRRQRSDHQPLRRENEIDGGLRVSDKATDSAAGGSKVLPVRDSNQSSAGNGNDKRPELGKNGKKKGICRVKELLRWPGAGAAAKGKGRKIVL</sequence>
<protein>
    <submittedName>
        <fullName evidence="2">Uncharacterized protein</fullName>
    </submittedName>
</protein>
<comment type="caution">
    <text evidence="2">The sequence shown here is derived from an EMBL/GenBank/DDBJ whole genome shotgun (WGS) entry which is preliminary data.</text>
</comment>
<dbReference type="AlphaFoldDB" id="A0AAW2W778"/>
<dbReference type="PANTHER" id="PTHR36038">
    <property type="entry name" value="OS06G0102750 PROTEIN"/>
    <property type="match status" value="1"/>
</dbReference>